<evidence type="ECO:0000256" key="1">
    <source>
        <dbReference type="ARBA" id="ARBA00012493"/>
    </source>
</evidence>
<dbReference type="EC" id="2.7.7.49" evidence="1"/>
<gene>
    <name evidence="11" type="primary">ret</name>
    <name evidence="11" type="ORF">MORIYA_1738</name>
</gene>
<dbReference type="InterPro" id="IPR051083">
    <property type="entry name" value="GrpII_Intron_Splice-Mob/Def"/>
</dbReference>
<dbReference type="PROSITE" id="PS50878">
    <property type="entry name" value="RT_POL"/>
    <property type="match status" value="1"/>
</dbReference>
<evidence type="ECO:0000256" key="3">
    <source>
        <dbReference type="ARBA" id="ARBA00022695"/>
    </source>
</evidence>
<evidence type="ECO:0000256" key="5">
    <source>
        <dbReference type="ARBA" id="ARBA00022842"/>
    </source>
</evidence>
<sequence length="313" mass="36044">MSVIELLAKKLNKSESEVMSFLSDAPKKYRVYKITKRSHGYRVIAQPTKELKDYQRAFLTLYTFPLHESAIAYREGLSIKDNALVHVENQYLLKTDLENFFNSIPPSVFWDSLGSCSGVTPHFSVQDQQWVEKLLFWSPSKKSNGKLVLSVGAPSSPMISNFCLFEFDLSLSSLCKKQAISYTRYADDLTFSTDEKDVLYTMIPSVKNVLFNNFKDHLKVNNSKTVFSSRAHNRHITGVTLNNEGQLSIGRERKRYIKHLVHQFKYNELDSSDISYLQGLLSFAKHIEPVFIERLKIKYSNALIQCIYEANHE</sequence>
<dbReference type="KEGG" id="mya:MORIYA_1738"/>
<dbReference type="NCBIfam" id="NF038233">
    <property type="entry name" value="retron_St85_RT"/>
    <property type="match status" value="1"/>
</dbReference>
<protein>
    <recommendedName>
        <fullName evidence="1">RNA-directed DNA polymerase</fullName>
        <ecNumber evidence="1">2.7.7.49</ecNumber>
    </recommendedName>
</protein>
<dbReference type="InterPro" id="IPR043502">
    <property type="entry name" value="DNA/RNA_pol_sf"/>
</dbReference>
<comment type="similarity">
    <text evidence="8">Belongs to the bacterial reverse transcriptase family.</text>
</comment>
<evidence type="ECO:0000313" key="12">
    <source>
        <dbReference type="Proteomes" id="UP000250163"/>
    </source>
</evidence>
<evidence type="ECO:0000259" key="10">
    <source>
        <dbReference type="PROSITE" id="PS50878"/>
    </source>
</evidence>
<dbReference type="PRINTS" id="PR00866">
    <property type="entry name" value="RNADNAPOLMS"/>
</dbReference>
<organism evidence="11 12">
    <name type="scientific">Moritella yayanosii</name>
    <dbReference type="NCBI Taxonomy" id="69539"/>
    <lineage>
        <taxon>Bacteria</taxon>
        <taxon>Pseudomonadati</taxon>
        <taxon>Pseudomonadota</taxon>
        <taxon>Gammaproteobacteria</taxon>
        <taxon>Alteromonadales</taxon>
        <taxon>Moritellaceae</taxon>
        <taxon>Moritella</taxon>
    </lineage>
</organism>
<evidence type="ECO:0000256" key="8">
    <source>
        <dbReference type="ARBA" id="ARBA00034120"/>
    </source>
</evidence>
<evidence type="ECO:0000256" key="2">
    <source>
        <dbReference type="ARBA" id="ARBA00022679"/>
    </source>
</evidence>
<dbReference type="Pfam" id="PF00078">
    <property type="entry name" value="RVT_1"/>
    <property type="match status" value="1"/>
</dbReference>
<evidence type="ECO:0000256" key="6">
    <source>
        <dbReference type="ARBA" id="ARBA00022918"/>
    </source>
</evidence>
<dbReference type="CDD" id="cd03487">
    <property type="entry name" value="RT_Bac_retron_II"/>
    <property type="match status" value="1"/>
</dbReference>
<keyword evidence="6 11" id="KW-0695">RNA-directed DNA polymerase</keyword>
<dbReference type="RefSeq" id="WP_112714247.1">
    <property type="nucleotide sequence ID" value="NZ_LS483250.1"/>
</dbReference>
<evidence type="ECO:0000256" key="7">
    <source>
        <dbReference type="ARBA" id="ARBA00023118"/>
    </source>
</evidence>
<dbReference type="InterPro" id="IPR000123">
    <property type="entry name" value="Reverse_transcriptase_msDNA"/>
</dbReference>
<dbReference type="GO" id="GO:0003723">
    <property type="term" value="F:RNA binding"/>
    <property type="evidence" value="ECO:0007669"/>
    <property type="project" value="InterPro"/>
</dbReference>
<keyword evidence="3" id="KW-0548">Nucleotidyltransferase</keyword>
<proteinExistence type="inferred from homology"/>
<dbReference type="PANTHER" id="PTHR34047">
    <property type="entry name" value="NUCLEAR INTRON MATURASE 1, MITOCHONDRIAL-RELATED"/>
    <property type="match status" value="1"/>
</dbReference>
<evidence type="ECO:0000313" key="11">
    <source>
        <dbReference type="EMBL" id="SQD78216.1"/>
    </source>
</evidence>
<name>A0A330LPU8_9GAMM</name>
<dbReference type="GO" id="GO:0003964">
    <property type="term" value="F:RNA-directed DNA polymerase activity"/>
    <property type="evidence" value="ECO:0007669"/>
    <property type="project" value="UniProtKB-KW"/>
</dbReference>
<keyword evidence="5" id="KW-0460">Magnesium</keyword>
<keyword evidence="12" id="KW-1185">Reference proteome</keyword>
<evidence type="ECO:0000256" key="9">
    <source>
        <dbReference type="ARBA" id="ARBA00048173"/>
    </source>
</evidence>
<dbReference type="PANTHER" id="PTHR34047:SF7">
    <property type="entry name" value="RNA-DIRECTED DNA POLYMERASE"/>
    <property type="match status" value="1"/>
</dbReference>
<comment type="catalytic activity">
    <reaction evidence="9">
        <text>DNA(n) + a 2'-deoxyribonucleoside 5'-triphosphate = DNA(n+1) + diphosphate</text>
        <dbReference type="Rhea" id="RHEA:22508"/>
        <dbReference type="Rhea" id="RHEA-COMP:17339"/>
        <dbReference type="Rhea" id="RHEA-COMP:17340"/>
        <dbReference type="ChEBI" id="CHEBI:33019"/>
        <dbReference type="ChEBI" id="CHEBI:61560"/>
        <dbReference type="ChEBI" id="CHEBI:173112"/>
        <dbReference type="EC" id="2.7.7.49"/>
    </reaction>
</comment>
<dbReference type="InterPro" id="IPR000477">
    <property type="entry name" value="RT_dom"/>
</dbReference>
<keyword evidence="2" id="KW-0808">Transferase</keyword>
<dbReference type="OrthoDB" id="7055795at2"/>
<feature type="domain" description="Reverse transcriptase" evidence="10">
    <location>
        <begin position="15"/>
        <end position="241"/>
    </location>
</feature>
<dbReference type="GO" id="GO:0046872">
    <property type="term" value="F:metal ion binding"/>
    <property type="evidence" value="ECO:0007669"/>
    <property type="project" value="UniProtKB-KW"/>
</dbReference>
<keyword evidence="7" id="KW-0051">Antiviral defense</keyword>
<dbReference type="EMBL" id="LS483250">
    <property type="protein sequence ID" value="SQD78216.1"/>
    <property type="molecule type" value="Genomic_DNA"/>
</dbReference>
<dbReference type="SUPFAM" id="SSF56672">
    <property type="entry name" value="DNA/RNA polymerases"/>
    <property type="match status" value="1"/>
</dbReference>
<reference evidence="12" key="1">
    <citation type="submission" date="2018-05" db="EMBL/GenBank/DDBJ databases">
        <authorList>
            <person name="Cea G.-C."/>
            <person name="William W."/>
        </authorList>
    </citation>
    <scope>NUCLEOTIDE SEQUENCE [LARGE SCALE GENOMIC DNA]</scope>
    <source>
        <strain evidence="12">DB21MT 5</strain>
    </source>
</reference>
<keyword evidence="4" id="KW-0479">Metal-binding</keyword>
<dbReference type="GO" id="GO:0051607">
    <property type="term" value="P:defense response to virus"/>
    <property type="evidence" value="ECO:0007669"/>
    <property type="project" value="UniProtKB-KW"/>
</dbReference>
<dbReference type="AlphaFoldDB" id="A0A330LPU8"/>
<dbReference type="Proteomes" id="UP000250163">
    <property type="component" value="Chromosome MORIYA"/>
</dbReference>
<accession>A0A330LPU8</accession>
<evidence type="ECO:0000256" key="4">
    <source>
        <dbReference type="ARBA" id="ARBA00022723"/>
    </source>
</evidence>